<evidence type="ECO:0000313" key="1">
    <source>
        <dbReference type="EMBL" id="KAG1803078.1"/>
    </source>
</evidence>
<comment type="caution">
    <text evidence="1">The sequence shown here is derived from an EMBL/GenBank/DDBJ whole genome shotgun (WGS) entry which is preliminary data.</text>
</comment>
<keyword evidence="2" id="KW-1185">Reference proteome</keyword>
<evidence type="ECO:0000313" key="2">
    <source>
        <dbReference type="Proteomes" id="UP000807769"/>
    </source>
</evidence>
<gene>
    <name evidence="1" type="ORF">BJ212DRAFT_994328</name>
</gene>
<name>A0A9P7DUA0_9AGAM</name>
<organism evidence="1 2">
    <name type="scientific">Suillus subaureus</name>
    <dbReference type="NCBI Taxonomy" id="48587"/>
    <lineage>
        <taxon>Eukaryota</taxon>
        <taxon>Fungi</taxon>
        <taxon>Dikarya</taxon>
        <taxon>Basidiomycota</taxon>
        <taxon>Agaricomycotina</taxon>
        <taxon>Agaricomycetes</taxon>
        <taxon>Agaricomycetidae</taxon>
        <taxon>Boletales</taxon>
        <taxon>Suillineae</taxon>
        <taxon>Suillaceae</taxon>
        <taxon>Suillus</taxon>
    </lineage>
</organism>
<proteinExistence type="predicted"/>
<reference evidence="1" key="1">
    <citation type="journal article" date="2020" name="New Phytol.">
        <title>Comparative genomics reveals dynamic genome evolution in host specialist ectomycorrhizal fungi.</title>
        <authorList>
            <person name="Lofgren L.A."/>
            <person name="Nguyen N.H."/>
            <person name="Vilgalys R."/>
            <person name="Ruytinx J."/>
            <person name="Liao H.L."/>
            <person name="Branco S."/>
            <person name="Kuo A."/>
            <person name="LaButti K."/>
            <person name="Lipzen A."/>
            <person name="Andreopoulos W."/>
            <person name="Pangilinan J."/>
            <person name="Riley R."/>
            <person name="Hundley H."/>
            <person name="Na H."/>
            <person name="Barry K."/>
            <person name="Grigoriev I.V."/>
            <person name="Stajich J.E."/>
            <person name="Kennedy P.G."/>
        </authorList>
    </citation>
    <scope>NUCLEOTIDE SEQUENCE</scope>
    <source>
        <strain evidence="1">MN1</strain>
    </source>
</reference>
<dbReference type="Proteomes" id="UP000807769">
    <property type="component" value="Unassembled WGS sequence"/>
</dbReference>
<accession>A0A9P7DUA0</accession>
<dbReference type="RefSeq" id="XP_041186417.1">
    <property type="nucleotide sequence ID" value="XM_041344536.1"/>
</dbReference>
<dbReference type="GeneID" id="64638552"/>
<protein>
    <submittedName>
        <fullName evidence="1">Uncharacterized protein</fullName>
    </submittedName>
</protein>
<dbReference type="AlphaFoldDB" id="A0A9P7DUA0"/>
<sequence>MQSCIGTILFGCLRLLFIAARVGVLQVLLGVLNSLTTACWLWWEAVICQLKLNKCGELCFSAHLLSFYLEIISSCVHDLLLL</sequence>
<dbReference type="EMBL" id="JABBWG010000072">
    <property type="protein sequence ID" value="KAG1803078.1"/>
    <property type="molecule type" value="Genomic_DNA"/>
</dbReference>